<dbReference type="AlphaFoldDB" id="A0A1B6D6Z4"/>
<gene>
    <name evidence="1" type="ORF">g.2542</name>
</gene>
<reference evidence="1" key="1">
    <citation type="submission" date="2015-12" db="EMBL/GenBank/DDBJ databases">
        <title>De novo transcriptome assembly of four potential Pierce s Disease insect vectors from Arizona vineyards.</title>
        <authorList>
            <person name="Tassone E.E."/>
        </authorList>
    </citation>
    <scope>NUCLEOTIDE SEQUENCE</scope>
</reference>
<sequence length="148" mass="17420">RNFNSRYSRGRSSWSRPTYAYNRGRSYAFTHRAELKNNYGKRKVTPAYREQQDGAFKYAEKYVKPVVPESVKKYERVPIFYDRDTIMDLFYIERKGRERLVSSALFNFEHVCLAKPDVPTPAPLKRKPFIVIEGNSVRSNQLLAEKLS</sequence>
<name>A0A1B6D6Z4_9HEMI</name>
<dbReference type="EMBL" id="GEDC01015855">
    <property type="protein sequence ID" value="JAS21443.1"/>
    <property type="molecule type" value="Transcribed_RNA"/>
</dbReference>
<proteinExistence type="predicted"/>
<feature type="non-terminal residue" evidence="1">
    <location>
        <position position="1"/>
    </location>
</feature>
<accession>A0A1B6D6Z4</accession>
<feature type="non-terminal residue" evidence="1">
    <location>
        <position position="148"/>
    </location>
</feature>
<protein>
    <submittedName>
        <fullName evidence="1">Uncharacterized protein</fullName>
    </submittedName>
</protein>
<organism evidence="1">
    <name type="scientific">Clastoptera arizonana</name>
    <name type="common">Arizona spittle bug</name>
    <dbReference type="NCBI Taxonomy" id="38151"/>
    <lineage>
        <taxon>Eukaryota</taxon>
        <taxon>Metazoa</taxon>
        <taxon>Ecdysozoa</taxon>
        <taxon>Arthropoda</taxon>
        <taxon>Hexapoda</taxon>
        <taxon>Insecta</taxon>
        <taxon>Pterygota</taxon>
        <taxon>Neoptera</taxon>
        <taxon>Paraneoptera</taxon>
        <taxon>Hemiptera</taxon>
        <taxon>Auchenorrhyncha</taxon>
        <taxon>Cercopoidea</taxon>
        <taxon>Clastopteridae</taxon>
        <taxon>Clastoptera</taxon>
    </lineage>
</organism>
<evidence type="ECO:0000313" key="1">
    <source>
        <dbReference type="EMBL" id="JAS21443.1"/>
    </source>
</evidence>